<dbReference type="InterPro" id="IPR009057">
    <property type="entry name" value="Homeodomain-like_sf"/>
</dbReference>
<evidence type="ECO:0000256" key="6">
    <source>
        <dbReference type="ARBA" id="ARBA00023242"/>
    </source>
</evidence>
<evidence type="ECO:0000256" key="4">
    <source>
        <dbReference type="ARBA" id="ARBA00023125"/>
    </source>
</evidence>
<evidence type="ECO:0000256" key="2">
    <source>
        <dbReference type="ARBA" id="ARBA00008161"/>
    </source>
</evidence>
<dbReference type="FunFam" id="1.10.10.60:FF:000046">
    <property type="entry name" value="SIX homeobox 3"/>
    <property type="match status" value="1"/>
</dbReference>
<dbReference type="Pfam" id="PF00046">
    <property type="entry name" value="Homeodomain"/>
    <property type="match status" value="1"/>
</dbReference>
<dbReference type="InterPro" id="IPR001356">
    <property type="entry name" value="HD"/>
</dbReference>
<evidence type="ECO:0000256" key="7">
    <source>
        <dbReference type="PROSITE-ProRule" id="PRU00108"/>
    </source>
</evidence>
<dbReference type="PROSITE" id="PS00027">
    <property type="entry name" value="HOMEOBOX_1"/>
    <property type="match status" value="1"/>
</dbReference>
<accession>A4PBL1</accession>
<dbReference type="GO" id="GO:0000981">
    <property type="term" value="F:DNA-binding transcription factor activity, RNA polymerase II-specific"/>
    <property type="evidence" value="ECO:0007669"/>
    <property type="project" value="InterPro"/>
</dbReference>
<organism evidence="10">
    <name type="scientific">Coeloplana willeyi</name>
    <dbReference type="NCBI Taxonomy" id="354105"/>
    <lineage>
        <taxon>Eukaryota</taxon>
        <taxon>Metazoa</taxon>
        <taxon>Ctenophora</taxon>
        <taxon>Tentaculata</taxon>
        <taxon>Platyctenida</taxon>
        <taxon>Coeloplanidae</taxon>
        <taxon>Coeloplana</taxon>
    </lineage>
</organism>
<dbReference type="GO" id="GO:0000978">
    <property type="term" value="F:RNA polymerase II cis-regulatory region sequence-specific DNA binding"/>
    <property type="evidence" value="ECO:0007669"/>
    <property type="project" value="TreeGrafter"/>
</dbReference>
<evidence type="ECO:0000256" key="1">
    <source>
        <dbReference type="ARBA" id="ARBA00004123"/>
    </source>
</evidence>
<keyword evidence="3" id="KW-0217">Developmental protein</keyword>
<keyword evidence="5 7" id="KW-0371">Homeobox</keyword>
<dbReference type="InterPro" id="IPR017970">
    <property type="entry name" value="Homeobox_CS"/>
</dbReference>
<dbReference type="AlphaFoldDB" id="A4PBL1"/>
<dbReference type="Pfam" id="PF16878">
    <property type="entry name" value="SIX1_SD"/>
    <property type="match status" value="1"/>
</dbReference>
<dbReference type="Gene3D" id="1.10.10.60">
    <property type="entry name" value="Homeodomain-like"/>
    <property type="match status" value="1"/>
</dbReference>
<dbReference type="CDD" id="cd00086">
    <property type="entry name" value="homeodomain"/>
    <property type="match status" value="1"/>
</dbReference>
<dbReference type="PANTHER" id="PTHR10390">
    <property type="entry name" value="HOMEOBOX PROTEIN SIX"/>
    <property type="match status" value="1"/>
</dbReference>
<reference evidence="10" key="1">
    <citation type="journal article" date="2007" name="FEBS Lett.">
        <title>Evolution of the gene families forming the Pax/Six regulatory network: isolation of genes from primitive animals and molecular phylogenetic analyses.</title>
        <authorList>
            <person name="Hoshiyama D."/>
            <person name="Iwabe N."/>
            <person name="Miyata T."/>
        </authorList>
    </citation>
    <scope>NUCLEOTIDE SEQUENCE</scope>
</reference>
<feature type="domain" description="Homeobox" evidence="9">
    <location>
        <begin position="164"/>
        <end position="215"/>
    </location>
</feature>
<proteinExistence type="evidence at transcript level"/>
<sequence length="268" mass="31365">MDFGVKIEQSSINDLKSECSVITTFQDETGIPTTFPPFSFSVEQVASVCDSLEASGDIDRLARFLWSLPLSQMEEFNKNEKILRSRAVVSFHRQDFRELYSIIENCRFKKSSHEKLQYLWNEAHYMEAEKLRGRPLGAVDKYRVRKKFPLPRTIWDGKIQNHCFKEKSRNILKEWYSKNPYPSPHTKRELADAAGLTPTQVSNWFKNRRQRDRAAISKTRHETKPLAEVWPDEVPQHHYTYTQFPTHNTVLAPSLMPHSPFLSYSEPI</sequence>
<evidence type="ECO:0000259" key="9">
    <source>
        <dbReference type="PROSITE" id="PS50071"/>
    </source>
</evidence>
<evidence type="ECO:0000256" key="3">
    <source>
        <dbReference type="ARBA" id="ARBA00022473"/>
    </source>
</evidence>
<evidence type="ECO:0000313" key="10">
    <source>
        <dbReference type="EMBL" id="BAF56232.1"/>
    </source>
</evidence>
<comment type="similarity">
    <text evidence="2">Belongs to the SIX/Sine oculis homeobox family.</text>
</comment>
<keyword evidence="6 7" id="KW-0539">Nucleus</keyword>
<dbReference type="PANTHER" id="PTHR10390:SF44">
    <property type="entry name" value="SIX HOMEOBOX 4"/>
    <property type="match status" value="1"/>
</dbReference>
<evidence type="ECO:0000256" key="8">
    <source>
        <dbReference type="RuleBase" id="RU000682"/>
    </source>
</evidence>
<dbReference type="GO" id="GO:0005634">
    <property type="term" value="C:nucleus"/>
    <property type="evidence" value="ECO:0007669"/>
    <property type="project" value="UniProtKB-SubCell"/>
</dbReference>
<dbReference type="EMBL" id="AB239699">
    <property type="protein sequence ID" value="BAF56232.1"/>
    <property type="molecule type" value="mRNA"/>
</dbReference>
<keyword evidence="4 7" id="KW-0238">DNA-binding</keyword>
<dbReference type="InterPro" id="IPR031701">
    <property type="entry name" value="SIX1_SD"/>
</dbReference>
<evidence type="ECO:0000256" key="5">
    <source>
        <dbReference type="ARBA" id="ARBA00023155"/>
    </source>
</evidence>
<comment type="subcellular location">
    <subcellularLocation>
        <location evidence="1 7 8">Nucleus</location>
    </subcellularLocation>
</comment>
<protein>
    <submittedName>
        <fullName evidence="10">Six-A</fullName>
    </submittedName>
</protein>
<dbReference type="SUPFAM" id="SSF46689">
    <property type="entry name" value="Homeodomain-like"/>
    <property type="match status" value="1"/>
</dbReference>
<dbReference type="GO" id="GO:0005667">
    <property type="term" value="C:transcription regulator complex"/>
    <property type="evidence" value="ECO:0007669"/>
    <property type="project" value="TreeGrafter"/>
</dbReference>
<dbReference type="SMART" id="SM00389">
    <property type="entry name" value="HOX"/>
    <property type="match status" value="1"/>
</dbReference>
<dbReference type="PROSITE" id="PS50071">
    <property type="entry name" value="HOMEOBOX_2"/>
    <property type="match status" value="1"/>
</dbReference>
<name>A4PBL1_9METZ</name>
<feature type="DNA-binding region" description="Homeobox" evidence="7">
    <location>
        <begin position="166"/>
        <end position="216"/>
    </location>
</feature>